<dbReference type="InterPro" id="IPR018253">
    <property type="entry name" value="DnaJ_domain_CS"/>
</dbReference>
<protein>
    <submittedName>
        <fullName evidence="4">J domain-containing protein</fullName>
    </submittedName>
</protein>
<dbReference type="CDD" id="cd10747">
    <property type="entry name" value="DnaJ_C"/>
    <property type="match status" value="1"/>
</dbReference>
<dbReference type="Proteomes" id="UP000428803">
    <property type="component" value="Chromosome"/>
</dbReference>
<dbReference type="GO" id="GO:0051082">
    <property type="term" value="F:unfolded protein binding"/>
    <property type="evidence" value="ECO:0007669"/>
    <property type="project" value="InterPro"/>
</dbReference>
<dbReference type="EMBL" id="CP035733">
    <property type="protein sequence ID" value="QGY79409.1"/>
    <property type="molecule type" value="Genomic_DNA"/>
</dbReference>
<dbReference type="RefSeq" id="WP_158897707.1">
    <property type="nucleotide sequence ID" value="NZ_CP035733.1"/>
</dbReference>
<organism evidence="4 5">
    <name type="scientific">Sphingorhabdus lacus</name>
    <dbReference type="NCBI Taxonomy" id="392610"/>
    <lineage>
        <taxon>Bacteria</taxon>
        <taxon>Pseudomonadati</taxon>
        <taxon>Pseudomonadota</taxon>
        <taxon>Alphaproteobacteria</taxon>
        <taxon>Sphingomonadales</taxon>
        <taxon>Sphingomonadaceae</taxon>
        <taxon>Sphingorhabdus</taxon>
    </lineage>
</organism>
<reference evidence="5" key="1">
    <citation type="submission" date="2019-01" db="EMBL/GenBank/DDBJ databases">
        <title>Sphingorhabdus lacus sp.nov., isolated from an oligotrophic freshwater lake.</title>
        <authorList>
            <person name="Park M."/>
        </authorList>
    </citation>
    <scope>NUCLEOTIDE SEQUENCE [LARGE SCALE GENOMIC DNA]</scope>
    <source>
        <strain evidence="5">IMCC1753</strain>
    </source>
</reference>
<dbReference type="GO" id="GO:0042026">
    <property type="term" value="P:protein refolding"/>
    <property type="evidence" value="ECO:0007669"/>
    <property type="project" value="TreeGrafter"/>
</dbReference>
<name>A0A6I6L2C5_9SPHN</name>
<evidence type="ECO:0000313" key="5">
    <source>
        <dbReference type="Proteomes" id="UP000428803"/>
    </source>
</evidence>
<proteinExistence type="predicted"/>
<dbReference type="GO" id="GO:0005737">
    <property type="term" value="C:cytoplasm"/>
    <property type="evidence" value="ECO:0007669"/>
    <property type="project" value="TreeGrafter"/>
</dbReference>
<dbReference type="AlphaFoldDB" id="A0A6I6L2C5"/>
<dbReference type="SUPFAM" id="SSF46565">
    <property type="entry name" value="Chaperone J-domain"/>
    <property type="match status" value="1"/>
</dbReference>
<gene>
    <name evidence="4" type="ORF">EUU25_01475</name>
</gene>
<dbReference type="PROSITE" id="PS00636">
    <property type="entry name" value="DNAJ_1"/>
    <property type="match status" value="1"/>
</dbReference>
<keyword evidence="5" id="KW-1185">Reference proteome</keyword>
<evidence type="ECO:0000256" key="1">
    <source>
        <dbReference type="ARBA" id="ARBA00023016"/>
    </source>
</evidence>
<dbReference type="InterPro" id="IPR002939">
    <property type="entry name" value="DnaJ_C"/>
</dbReference>
<dbReference type="InterPro" id="IPR036869">
    <property type="entry name" value="J_dom_sf"/>
</dbReference>
<feature type="domain" description="J" evidence="3">
    <location>
        <begin position="3"/>
        <end position="68"/>
    </location>
</feature>
<dbReference type="Gene3D" id="2.60.260.20">
    <property type="entry name" value="Urease metallochaperone UreE, N-terminal domain"/>
    <property type="match status" value="2"/>
</dbReference>
<dbReference type="Gene3D" id="1.10.287.110">
    <property type="entry name" value="DnaJ domain"/>
    <property type="match status" value="1"/>
</dbReference>
<dbReference type="SUPFAM" id="SSF49493">
    <property type="entry name" value="HSP40/DnaJ peptide-binding domain"/>
    <property type="match status" value="2"/>
</dbReference>
<dbReference type="Pfam" id="PF00226">
    <property type="entry name" value="DnaJ"/>
    <property type="match status" value="1"/>
</dbReference>
<dbReference type="PRINTS" id="PR00625">
    <property type="entry name" value="JDOMAIN"/>
</dbReference>
<dbReference type="Pfam" id="PF01556">
    <property type="entry name" value="DnaJ_C"/>
    <property type="match status" value="1"/>
</dbReference>
<feature type="region of interest" description="Disordered" evidence="2">
    <location>
        <begin position="114"/>
        <end position="143"/>
    </location>
</feature>
<dbReference type="InterPro" id="IPR008971">
    <property type="entry name" value="HSP40/DnaJ_pept-bd"/>
</dbReference>
<dbReference type="PANTHER" id="PTHR43096">
    <property type="entry name" value="DNAJ HOMOLOG 1, MITOCHONDRIAL-RELATED"/>
    <property type="match status" value="1"/>
</dbReference>
<dbReference type="CDD" id="cd06257">
    <property type="entry name" value="DnaJ"/>
    <property type="match status" value="1"/>
</dbReference>
<dbReference type="SMART" id="SM00271">
    <property type="entry name" value="DnaJ"/>
    <property type="match status" value="1"/>
</dbReference>
<dbReference type="KEGG" id="slaa:EUU25_01475"/>
<dbReference type="OrthoDB" id="9779889at2"/>
<accession>A0A6I6L2C5</accession>
<evidence type="ECO:0000259" key="3">
    <source>
        <dbReference type="PROSITE" id="PS50076"/>
    </source>
</evidence>
<dbReference type="PROSITE" id="PS50076">
    <property type="entry name" value="DNAJ_2"/>
    <property type="match status" value="1"/>
</dbReference>
<evidence type="ECO:0000313" key="4">
    <source>
        <dbReference type="EMBL" id="QGY79409.1"/>
    </source>
</evidence>
<dbReference type="InterPro" id="IPR001623">
    <property type="entry name" value="DnaJ_domain"/>
</dbReference>
<evidence type="ECO:0000256" key="2">
    <source>
        <dbReference type="SAM" id="MobiDB-lite"/>
    </source>
</evidence>
<keyword evidence="1" id="KW-0346">Stress response</keyword>
<dbReference type="PANTHER" id="PTHR43096:SF54">
    <property type="entry name" value="CHAPERONE PROTEIN DNAJ 1"/>
    <property type="match status" value="1"/>
</dbReference>
<sequence>MADPYSILGVSKSADEKAIKSAYRKLAKELHPDKNTDNPKAAERFSEVTRAYDLLSDAKKRGQYDRGEIDENGQARAPFGYGGNDFGGSSTGPTGATFDFGGSGIDLGDIFDGIFGGGGAGPRPSSSARPGGGGRAQQAQPARGANVAYEHLVSFTDAATLTPQRITLRDGKTVEFKLPKGVVAGQQIRIPGRGQPGPGGNGDAMVTLKIGRHPHLVRDEDNIRIDLPISLKVAISGGKVKVPTVDGAVMLTVPPKTNSGTTMRIKGRGFTTKHGERGDQLVSLMIHLPSDPAELAKLAECVSGETVGVNMGV</sequence>